<feature type="domain" description="ABC1 atypical kinase-like" evidence="6">
    <location>
        <begin position="93"/>
        <end position="338"/>
    </location>
</feature>
<dbReference type="PANTHER" id="PTHR43851">
    <property type="match status" value="1"/>
</dbReference>
<proteinExistence type="inferred from homology"/>
<feature type="compositionally biased region" description="Acidic residues" evidence="5">
    <location>
        <begin position="466"/>
        <end position="476"/>
    </location>
</feature>
<keyword evidence="8" id="KW-1185">Reference proteome</keyword>
<name>A0ABT2B965_9ACTN</name>
<protein>
    <submittedName>
        <fullName evidence="7">AarF/ABC1/UbiB kinase family protein</fullName>
    </submittedName>
</protein>
<dbReference type="Pfam" id="PF03109">
    <property type="entry name" value="ABC1"/>
    <property type="match status" value="1"/>
</dbReference>
<comment type="similarity">
    <text evidence="1">Belongs to the protein kinase superfamily. ADCK protein kinase family.</text>
</comment>
<dbReference type="CDD" id="cd13970">
    <property type="entry name" value="ABC1_ADCK3"/>
    <property type="match status" value="1"/>
</dbReference>
<comment type="caution">
    <text evidence="7">The sequence shown here is derived from an EMBL/GenBank/DDBJ whole genome shotgun (WGS) entry which is preliminary data.</text>
</comment>
<dbReference type="RefSeq" id="WP_258782011.1">
    <property type="nucleotide sequence ID" value="NZ_JANUGP010000027.1"/>
</dbReference>
<evidence type="ECO:0000256" key="3">
    <source>
        <dbReference type="ARBA" id="ARBA00022741"/>
    </source>
</evidence>
<feature type="region of interest" description="Disordered" evidence="5">
    <location>
        <begin position="440"/>
        <end position="476"/>
    </location>
</feature>
<dbReference type="InterPro" id="IPR051409">
    <property type="entry name" value="Atypical_kinase_ADCK"/>
</dbReference>
<gene>
    <name evidence="7" type="ORF">NX794_28125</name>
</gene>
<organism evidence="7 8">
    <name type="scientific">Streptomyces pyxinicus</name>
    <dbReference type="NCBI Taxonomy" id="2970331"/>
    <lineage>
        <taxon>Bacteria</taxon>
        <taxon>Bacillati</taxon>
        <taxon>Actinomycetota</taxon>
        <taxon>Actinomycetes</taxon>
        <taxon>Kitasatosporales</taxon>
        <taxon>Streptomycetaceae</taxon>
        <taxon>Streptomyces</taxon>
    </lineage>
</organism>
<dbReference type="GO" id="GO:0016301">
    <property type="term" value="F:kinase activity"/>
    <property type="evidence" value="ECO:0007669"/>
    <property type="project" value="UniProtKB-KW"/>
</dbReference>
<accession>A0ABT2B965</accession>
<keyword evidence="7" id="KW-0418">Kinase</keyword>
<evidence type="ECO:0000256" key="2">
    <source>
        <dbReference type="ARBA" id="ARBA00022679"/>
    </source>
</evidence>
<evidence type="ECO:0000256" key="5">
    <source>
        <dbReference type="SAM" id="MobiDB-lite"/>
    </source>
</evidence>
<dbReference type="PANTHER" id="PTHR43851:SF3">
    <property type="entry name" value="COENZYME Q8"/>
    <property type="match status" value="1"/>
</dbReference>
<evidence type="ECO:0000313" key="8">
    <source>
        <dbReference type="Proteomes" id="UP001205612"/>
    </source>
</evidence>
<keyword evidence="2" id="KW-0808">Transferase</keyword>
<evidence type="ECO:0000313" key="7">
    <source>
        <dbReference type="EMBL" id="MCS0605048.1"/>
    </source>
</evidence>
<reference evidence="7 8" key="1">
    <citation type="submission" date="2022-08" db="EMBL/GenBank/DDBJ databases">
        <authorList>
            <person name="Somphong A."/>
            <person name="Phongsopitanun W."/>
        </authorList>
    </citation>
    <scope>NUCLEOTIDE SEQUENCE [LARGE SCALE GENOMIC DNA]</scope>
    <source>
        <strain evidence="7 8">LP11</strain>
    </source>
</reference>
<evidence type="ECO:0000256" key="4">
    <source>
        <dbReference type="ARBA" id="ARBA00022840"/>
    </source>
</evidence>
<keyword evidence="3" id="KW-0547">Nucleotide-binding</keyword>
<evidence type="ECO:0000256" key="1">
    <source>
        <dbReference type="ARBA" id="ARBA00009670"/>
    </source>
</evidence>
<sequence>MSDLPRKAVTRTAKLAALPLGFAGRATWGLGKRIVGESAEIVGRELQQRTADQLFKVLGELKGGAMKFGQALSVFESALPEEVAGPYRAALTKLQEAAPPMPTRTVHAVLAERLGADWRELFEEFEDKPAAAASIGQVHRAVWHDGREVAVKVQYPGAGDALLSDLSQLSRFARLLGPLIPGMDIKPLIAELKDRVAEELDYSLEAESQAAHAEEFAADPDVVVPAVVHQGEQVLVTEWIDGIPLSEVIADGTPEQRDRAGQLLARFLFSGPARTGLLHADPHPGNFRLLPGGPGGEQDWRLGVLDFGTVDRLPGGLPLPIGVSLRLTLDGDAEKVYELLCEEGFVKDSIELDPEAVMDYLLPIIEPARVEAFTFTRGWMRSQAARVADPRSPAYQLGKRLNLPPAYLLIHRVTLSTIGVLCQLGATVRLREELEEWLPGFGDGAGPAEEAGDAEVRNTETRGEEAESEEASAAEA</sequence>
<feature type="compositionally biased region" description="Basic and acidic residues" evidence="5">
    <location>
        <begin position="454"/>
        <end position="465"/>
    </location>
</feature>
<dbReference type="InterPro" id="IPR004147">
    <property type="entry name" value="ABC1_dom"/>
</dbReference>
<dbReference type="SUPFAM" id="SSF56112">
    <property type="entry name" value="Protein kinase-like (PK-like)"/>
    <property type="match status" value="1"/>
</dbReference>
<keyword evidence="4" id="KW-0067">ATP-binding</keyword>
<dbReference type="EMBL" id="JANUGP010000027">
    <property type="protein sequence ID" value="MCS0605048.1"/>
    <property type="molecule type" value="Genomic_DNA"/>
</dbReference>
<dbReference type="Proteomes" id="UP001205612">
    <property type="component" value="Unassembled WGS sequence"/>
</dbReference>
<dbReference type="InterPro" id="IPR011009">
    <property type="entry name" value="Kinase-like_dom_sf"/>
</dbReference>
<evidence type="ECO:0000259" key="6">
    <source>
        <dbReference type="Pfam" id="PF03109"/>
    </source>
</evidence>
<dbReference type="InterPro" id="IPR034646">
    <property type="entry name" value="ADCK3_dom"/>
</dbReference>